<dbReference type="Gene3D" id="3.40.50.1820">
    <property type="entry name" value="alpha/beta hydrolase"/>
    <property type="match status" value="1"/>
</dbReference>
<reference evidence="3 4" key="1">
    <citation type="submission" date="2016-10" db="EMBL/GenBank/DDBJ databases">
        <authorList>
            <person name="Cai Z."/>
        </authorList>
    </citation>
    <scope>NUCLEOTIDE SEQUENCE [LARGE SCALE GENOMIC DNA]</scope>
</reference>
<dbReference type="Proteomes" id="UP000256970">
    <property type="component" value="Unassembled WGS sequence"/>
</dbReference>
<evidence type="ECO:0000313" key="3">
    <source>
        <dbReference type="EMBL" id="SZX61815.1"/>
    </source>
</evidence>
<name>A0A383V8B6_TETOB</name>
<dbReference type="STRING" id="3088.A0A383V8B6"/>
<sequence length="395" mass="43015">MSGILQQKWMADSRDEAFRNEHLDKQEPAEYLGPSGFIKFFGSPGRRTCGCFWPAANAKGVVLMVHGHGSYLIFEYLQRQGVGNWKTYEGSWVQAFNQAGFSVAGLDNRGCGRSSGLLGYVEDHQLWVDDLLSFTRSLQDSSSSSSQLRAFAGLPTYLLGSSLGGNLAVHAALREPLRYAGLLLLAPMISLEKLKRKGLNPILLKVAALLNWVIPTWPIVHTNKNNLFPDLQEDWDTNPVTYHYNTRVRMGVECNRMCDTVLREMHQLACPLLVVHSIKDNMTDPDGSKMLVQAAASTDKTLHLVDNMWHVLTKEPGNQQLLQQCIAWLTKRAATAAAPPPPGRNSAAGTAAAAAAGVARAVSSSRGSSNNVSAGEAAGEAWEKVEREEAVGADA</sequence>
<dbReference type="InterPro" id="IPR029058">
    <property type="entry name" value="AB_hydrolase_fold"/>
</dbReference>
<proteinExistence type="predicted"/>
<evidence type="ECO:0000256" key="1">
    <source>
        <dbReference type="SAM" id="MobiDB-lite"/>
    </source>
</evidence>
<feature type="compositionally biased region" description="Low complexity" evidence="1">
    <location>
        <begin position="358"/>
        <end position="375"/>
    </location>
</feature>
<feature type="domain" description="Serine aminopeptidase S33" evidence="2">
    <location>
        <begin position="88"/>
        <end position="316"/>
    </location>
</feature>
<dbReference type="InterPro" id="IPR022742">
    <property type="entry name" value="Hydrolase_4"/>
</dbReference>
<organism evidence="3 4">
    <name type="scientific">Tetradesmus obliquus</name>
    <name type="common">Green alga</name>
    <name type="synonym">Acutodesmus obliquus</name>
    <dbReference type="NCBI Taxonomy" id="3088"/>
    <lineage>
        <taxon>Eukaryota</taxon>
        <taxon>Viridiplantae</taxon>
        <taxon>Chlorophyta</taxon>
        <taxon>core chlorophytes</taxon>
        <taxon>Chlorophyceae</taxon>
        <taxon>CS clade</taxon>
        <taxon>Sphaeropleales</taxon>
        <taxon>Scenedesmaceae</taxon>
        <taxon>Tetradesmus</taxon>
    </lineage>
</organism>
<feature type="region of interest" description="Disordered" evidence="1">
    <location>
        <begin position="358"/>
        <end position="395"/>
    </location>
</feature>
<protein>
    <recommendedName>
        <fullName evidence="2">Serine aminopeptidase S33 domain-containing protein</fullName>
    </recommendedName>
</protein>
<gene>
    <name evidence="3" type="ORF">BQ4739_LOCUS2372</name>
</gene>
<dbReference type="AlphaFoldDB" id="A0A383V8B6"/>
<dbReference type="InterPro" id="IPR051044">
    <property type="entry name" value="MAG_DAG_Lipase"/>
</dbReference>
<dbReference type="EMBL" id="FNXT01000178">
    <property type="protein sequence ID" value="SZX61815.1"/>
    <property type="molecule type" value="Genomic_DNA"/>
</dbReference>
<evidence type="ECO:0000313" key="4">
    <source>
        <dbReference type="Proteomes" id="UP000256970"/>
    </source>
</evidence>
<feature type="compositionally biased region" description="Basic and acidic residues" evidence="1">
    <location>
        <begin position="381"/>
        <end position="395"/>
    </location>
</feature>
<dbReference type="PANTHER" id="PTHR11614">
    <property type="entry name" value="PHOSPHOLIPASE-RELATED"/>
    <property type="match status" value="1"/>
</dbReference>
<keyword evidence="4" id="KW-1185">Reference proteome</keyword>
<accession>A0A383V8B6</accession>
<evidence type="ECO:0000259" key="2">
    <source>
        <dbReference type="Pfam" id="PF12146"/>
    </source>
</evidence>
<dbReference type="SUPFAM" id="SSF53474">
    <property type="entry name" value="alpha/beta-Hydrolases"/>
    <property type="match status" value="1"/>
</dbReference>
<dbReference type="Pfam" id="PF12146">
    <property type="entry name" value="Hydrolase_4"/>
    <property type="match status" value="1"/>
</dbReference>